<evidence type="ECO:0000313" key="5">
    <source>
        <dbReference type="EMBL" id="CAH3120251.1"/>
    </source>
</evidence>
<proteinExistence type="predicted"/>
<evidence type="ECO:0000256" key="3">
    <source>
        <dbReference type="SAM" id="MobiDB-lite"/>
    </source>
</evidence>
<dbReference type="Gene3D" id="3.40.50.2000">
    <property type="entry name" value="Glycogen Phosphorylase B"/>
    <property type="match status" value="1"/>
</dbReference>
<dbReference type="Gene3D" id="3.40.50.300">
    <property type="entry name" value="P-loop containing nucleotide triphosphate hydrolases"/>
    <property type="match status" value="1"/>
</dbReference>
<reference evidence="5 6" key="1">
    <citation type="submission" date="2022-05" db="EMBL/GenBank/DDBJ databases">
        <authorList>
            <consortium name="Genoscope - CEA"/>
            <person name="William W."/>
        </authorList>
    </citation>
    <scope>NUCLEOTIDE SEQUENCE [LARGE SCALE GENOMIC DNA]</scope>
</reference>
<dbReference type="Pfam" id="PF20706">
    <property type="entry name" value="GT4-conflict"/>
    <property type="match status" value="1"/>
</dbReference>
<keyword evidence="1" id="KW-0547">Nucleotide-binding</keyword>
<evidence type="ECO:0000256" key="2">
    <source>
        <dbReference type="ARBA" id="ARBA00022840"/>
    </source>
</evidence>
<dbReference type="SMART" id="SM00365">
    <property type="entry name" value="LRR_SD22"/>
    <property type="match status" value="4"/>
</dbReference>
<dbReference type="PROSITE" id="PS50837">
    <property type="entry name" value="NACHT"/>
    <property type="match status" value="1"/>
</dbReference>
<dbReference type="PANTHER" id="PTHR46844:SF1">
    <property type="entry name" value="SLR5058 PROTEIN"/>
    <property type="match status" value="1"/>
</dbReference>
<dbReference type="InterPro" id="IPR032675">
    <property type="entry name" value="LRR_dom_sf"/>
</dbReference>
<dbReference type="Proteomes" id="UP001159428">
    <property type="component" value="Unassembled WGS sequence"/>
</dbReference>
<dbReference type="AlphaFoldDB" id="A0AAU9WNH4"/>
<organism evidence="5 6">
    <name type="scientific">Pocillopora meandrina</name>
    <dbReference type="NCBI Taxonomy" id="46732"/>
    <lineage>
        <taxon>Eukaryota</taxon>
        <taxon>Metazoa</taxon>
        <taxon>Cnidaria</taxon>
        <taxon>Anthozoa</taxon>
        <taxon>Hexacorallia</taxon>
        <taxon>Scleractinia</taxon>
        <taxon>Astrocoeniina</taxon>
        <taxon>Pocilloporidae</taxon>
        <taxon>Pocillopora</taxon>
    </lineage>
</organism>
<dbReference type="GO" id="GO:0005524">
    <property type="term" value="F:ATP binding"/>
    <property type="evidence" value="ECO:0007669"/>
    <property type="project" value="UniProtKB-KW"/>
</dbReference>
<dbReference type="CDD" id="cd03801">
    <property type="entry name" value="GT4_PimA-like"/>
    <property type="match status" value="1"/>
</dbReference>
<dbReference type="SUPFAM" id="SSF52047">
    <property type="entry name" value="RNI-like"/>
    <property type="match status" value="1"/>
</dbReference>
<gene>
    <name evidence="5" type="ORF">PMEA_00008152</name>
</gene>
<dbReference type="Pfam" id="PF13516">
    <property type="entry name" value="LRR_6"/>
    <property type="match status" value="6"/>
</dbReference>
<name>A0AAU9WNH4_9CNID</name>
<accession>A0AAU9WNH4</accession>
<dbReference type="SUPFAM" id="SSF53756">
    <property type="entry name" value="UDP-Glycosyltransferase/glycogen phosphorylase"/>
    <property type="match status" value="1"/>
</dbReference>
<dbReference type="Pfam" id="PF05729">
    <property type="entry name" value="NACHT"/>
    <property type="match status" value="1"/>
</dbReference>
<evidence type="ECO:0000313" key="6">
    <source>
        <dbReference type="Proteomes" id="UP001159428"/>
    </source>
</evidence>
<dbReference type="InterPro" id="IPR003593">
    <property type="entry name" value="AAA+_ATPase"/>
</dbReference>
<protein>
    <recommendedName>
        <fullName evidence="4">NACHT domain-containing protein</fullName>
    </recommendedName>
</protein>
<sequence length="1271" mass="143065">MDCVVGHGVSLGKQVQFIRKHHHCKWIQVVHSVPEELGMYKSIPQGGQLQKAELELCKMADQIIAIGPKVADAYEHYLRGSKKDQNIFDLTPSIFSEFLNVEQATKEGSTFSVLVIGSGDSCEDFILKGFDVAAQAVAELKDKSYKLKFVGAPRGKEGEIADKLLRHGIDRNQLIICSFCDSRELLADLFCEVDLAIMPSKTEGFGVSALEALSAGLPVLVSGNSGLGEALKEVAPGSQCVVKSEDPKEWAEKIQEVRHKKREVRLLESRFLREKYLEKYSWEGPIGSLVEKMHSLMFALKSSSGDQSFPVSMECGQCPLPSSSVPQANLVQERSHSQSLGSRPVIATGDKRPASIVLGDCHSKQFRGEVINYYHNETLKGSSGDHSSHSSMEYGQCPLPSTLVTQDNPFQERNHSQNQVQDITKSEEPHVTTQCAENPKSADYPEKLVALIRRDYKGTVLCPFPWCEEELQFQLSKIFTRLTIVCRKKERAKLTEDSVKMTEVLRPYKKCECKCECKCEREKPRVVLIEGEPGIGKTTCCQKLAYDWSVGDIPTESSFPKVDILLRLTCRDMKTAKIEDAIEDQLLPLDVNEKDKENFFYFIRHYQSRILLVLDGLDELPQNLFKEFLPLIKGRVLPLTYLIITARHEVGINVRLHSDALFEIKGYTKEDADSYIQKYFSCHDKSRLAEKLIRKIKNDSQLRELTANALNTALLCLVFEDTGGILPHNKTMLYRELVDCVLRRYCSKKEIRLCDRSPIDKYMQELNQLGKLALEALLKDQLAFTPGELESQSTEFLRLGFLSREASVSKIRPKPTYAFIHKTFQEFFAAFHLSLELETADRDQTALLTQLSPVDKYWQVWKFLITMVADKSEETATFLVSRLWASFQRKKPRKSVKRQYTKQPLKSSDSEHDSEDDSKDDSEGHSEDDSRGDPHDEHDKSCRGELFGLLNDHDIEVPGDTRWDEGRWRAMDRNFAETDEVSFFEKTVDAIAQCEQGNDKLSSCQIKMARTLAHCFPKDEVIMKESYLPADSSPWGSQFSLVFYEYLKGNRKLKELVWKVSASAALADVRCIKSLTQALQANPKVTHLNMSRAGVNNVQAKALGETLRSNDTLTHLSIADNRITRIGVEALADALRSNKILKNLNIKSNNIGDEGAKVLGKVLQSNHTLTHLSIARNGITHIGVEALADALRSNEILKNLNIESNNIGDEGAKVLGKVLQSNHTLTHLFLASNWITHIGVEALADALRSNKILKNLDIEDNRIGDEGAKVL</sequence>
<dbReference type="SUPFAM" id="SSF52540">
    <property type="entry name" value="P-loop containing nucleoside triphosphate hydrolases"/>
    <property type="match status" value="1"/>
</dbReference>
<evidence type="ECO:0000259" key="4">
    <source>
        <dbReference type="PROSITE" id="PS50837"/>
    </source>
</evidence>
<feature type="region of interest" description="Disordered" evidence="3">
    <location>
        <begin position="895"/>
        <end position="938"/>
    </location>
</feature>
<feature type="compositionally biased region" description="Basic and acidic residues" evidence="3">
    <location>
        <begin position="921"/>
        <end position="938"/>
    </location>
</feature>
<dbReference type="InterPro" id="IPR007111">
    <property type="entry name" value="NACHT_NTPase"/>
</dbReference>
<dbReference type="Gene3D" id="3.80.10.10">
    <property type="entry name" value="Ribonuclease Inhibitor"/>
    <property type="match status" value="2"/>
</dbReference>
<keyword evidence="2" id="KW-0067">ATP-binding</keyword>
<dbReference type="SMART" id="SM00382">
    <property type="entry name" value="AAA"/>
    <property type="match status" value="1"/>
</dbReference>
<dbReference type="InterPro" id="IPR001611">
    <property type="entry name" value="Leu-rich_rpt"/>
</dbReference>
<feature type="domain" description="NACHT" evidence="4">
    <location>
        <begin position="525"/>
        <end position="647"/>
    </location>
</feature>
<dbReference type="EMBL" id="CALNXJ010000017">
    <property type="protein sequence ID" value="CAH3120251.1"/>
    <property type="molecule type" value="Genomic_DNA"/>
</dbReference>
<dbReference type="PANTHER" id="PTHR46844">
    <property type="entry name" value="SLR5058 PROTEIN"/>
    <property type="match status" value="1"/>
</dbReference>
<comment type="caution">
    <text evidence="5">The sequence shown here is derived from an EMBL/GenBank/DDBJ whole genome shotgun (WGS) entry which is preliminary data.</text>
</comment>
<dbReference type="InterPro" id="IPR027417">
    <property type="entry name" value="P-loop_NTPase"/>
</dbReference>
<evidence type="ECO:0000256" key="1">
    <source>
        <dbReference type="ARBA" id="ARBA00022741"/>
    </source>
</evidence>
<keyword evidence="6" id="KW-1185">Reference proteome</keyword>
<dbReference type="SMART" id="SM00368">
    <property type="entry name" value="LRR_RI"/>
    <property type="match status" value="7"/>
</dbReference>